<dbReference type="Gramene" id="KRH50635">
    <property type="protein sequence ID" value="KRH50635"/>
    <property type="gene ID" value="GLYMA_07G233300"/>
</dbReference>
<protein>
    <submittedName>
        <fullName evidence="1 2">Uncharacterized protein</fullName>
    </submittedName>
</protein>
<keyword evidence="3" id="KW-1185">Reference proteome</keyword>
<dbReference type="EMBL" id="CM000840">
    <property type="protein sequence ID" value="KRH50635.1"/>
    <property type="molecule type" value="Genomic_DNA"/>
</dbReference>
<accession>K7L3G1</accession>
<dbReference type="EnsemblPlants" id="KRH50635">
    <property type="protein sequence ID" value="KRH50635"/>
    <property type="gene ID" value="GLYMA_07G233300"/>
</dbReference>
<name>K7L3G1_SOYBN</name>
<dbReference type="InParanoid" id="K7L3G1"/>
<dbReference type="HOGENOM" id="CLU_2268677_0_0_1"/>
<gene>
    <name evidence="1" type="ORF">GLYMA_07G233300</name>
</gene>
<sequence>MLKYPRLYPISCQQQQLIQQMGRFTVAGWEWNFKWRRPLFDNEIDMAARFLGDIEHPSGEYSVGSAYNLLLGESIDENQDGVFKELWNLKIPSKASLPVLVMA</sequence>
<proteinExistence type="predicted"/>
<reference evidence="2" key="2">
    <citation type="submission" date="2018-02" db="UniProtKB">
        <authorList>
            <consortium name="EnsemblPlants"/>
        </authorList>
    </citation>
    <scope>IDENTIFICATION</scope>
    <source>
        <strain evidence="2">Williams 82</strain>
    </source>
</reference>
<dbReference type="AlphaFoldDB" id="K7L3G1"/>
<reference evidence="1" key="3">
    <citation type="submission" date="2018-07" db="EMBL/GenBank/DDBJ databases">
        <title>WGS assembly of Glycine max.</title>
        <authorList>
            <person name="Schmutz J."/>
            <person name="Cannon S."/>
            <person name="Schlueter J."/>
            <person name="Ma J."/>
            <person name="Mitros T."/>
            <person name="Nelson W."/>
            <person name="Hyten D."/>
            <person name="Song Q."/>
            <person name="Thelen J."/>
            <person name="Cheng J."/>
            <person name="Xu D."/>
            <person name="Hellsten U."/>
            <person name="May G."/>
            <person name="Yu Y."/>
            <person name="Sakurai T."/>
            <person name="Umezawa T."/>
            <person name="Bhattacharyya M."/>
            <person name="Sandhu D."/>
            <person name="Valliyodan B."/>
            <person name="Lindquist E."/>
            <person name="Peto M."/>
            <person name="Grant D."/>
            <person name="Shu S."/>
            <person name="Goodstein D."/>
            <person name="Barry K."/>
            <person name="Futrell-Griggs M."/>
            <person name="Abernathy B."/>
            <person name="Du J."/>
            <person name="Tian Z."/>
            <person name="Zhu L."/>
            <person name="Gill N."/>
            <person name="Joshi T."/>
            <person name="Libault M."/>
            <person name="Sethuraman A."/>
            <person name="Zhang X."/>
            <person name="Shinozaki K."/>
            <person name="Nguyen H."/>
            <person name="Wing R."/>
            <person name="Cregan P."/>
            <person name="Specht J."/>
            <person name="Grimwood J."/>
            <person name="Rokhsar D."/>
            <person name="Stacey G."/>
            <person name="Shoemaker R."/>
            <person name="Jackson S."/>
        </authorList>
    </citation>
    <scope>NUCLEOTIDE SEQUENCE</scope>
    <source>
        <tissue evidence="1">Callus</tissue>
    </source>
</reference>
<dbReference type="PaxDb" id="3847-GLYMA07G36095.1"/>
<evidence type="ECO:0000313" key="1">
    <source>
        <dbReference type="EMBL" id="KRH50635.1"/>
    </source>
</evidence>
<organism evidence="1">
    <name type="scientific">Glycine max</name>
    <name type="common">Soybean</name>
    <name type="synonym">Glycine hispida</name>
    <dbReference type="NCBI Taxonomy" id="3847"/>
    <lineage>
        <taxon>Eukaryota</taxon>
        <taxon>Viridiplantae</taxon>
        <taxon>Streptophyta</taxon>
        <taxon>Embryophyta</taxon>
        <taxon>Tracheophyta</taxon>
        <taxon>Spermatophyta</taxon>
        <taxon>Magnoliopsida</taxon>
        <taxon>eudicotyledons</taxon>
        <taxon>Gunneridae</taxon>
        <taxon>Pentapetalae</taxon>
        <taxon>rosids</taxon>
        <taxon>fabids</taxon>
        <taxon>Fabales</taxon>
        <taxon>Fabaceae</taxon>
        <taxon>Papilionoideae</taxon>
        <taxon>50 kb inversion clade</taxon>
        <taxon>NPAAA clade</taxon>
        <taxon>indigoferoid/millettioid clade</taxon>
        <taxon>Phaseoleae</taxon>
        <taxon>Glycine</taxon>
        <taxon>Glycine subgen. Soja</taxon>
    </lineage>
</organism>
<dbReference type="Proteomes" id="UP000008827">
    <property type="component" value="Chromosome 7"/>
</dbReference>
<evidence type="ECO:0000313" key="2">
    <source>
        <dbReference type="EnsemblPlants" id="KRH50635"/>
    </source>
</evidence>
<reference evidence="1 2" key="1">
    <citation type="journal article" date="2010" name="Nature">
        <title>Genome sequence of the palaeopolyploid soybean.</title>
        <authorList>
            <person name="Schmutz J."/>
            <person name="Cannon S.B."/>
            <person name="Schlueter J."/>
            <person name="Ma J."/>
            <person name="Mitros T."/>
            <person name="Nelson W."/>
            <person name="Hyten D.L."/>
            <person name="Song Q."/>
            <person name="Thelen J.J."/>
            <person name="Cheng J."/>
            <person name="Xu D."/>
            <person name="Hellsten U."/>
            <person name="May G.D."/>
            <person name="Yu Y."/>
            <person name="Sakurai T."/>
            <person name="Umezawa T."/>
            <person name="Bhattacharyya M.K."/>
            <person name="Sandhu D."/>
            <person name="Valliyodan B."/>
            <person name="Lindquist E."/>
            <person name="Peto M."/>
            <person name="Grant D."/>
            <person name="Shu S."/>
            <person name="Goodstein D."/>
            <person name="Barry K."/>
            <person name="Futrell-Griggs M."/>
            <person name="Abernathy B."/>
            <person name="Du J."/>
            <person name="Tian Z."/>
            <person name="Zhu L."/>
            <person name="Gill N."/>
            <person name="Joshi T."/>
            <person name="Libault M."/>
            <person name="Sethuraman A."/>
            <person name="Zhang X.-C."/>
            <person name="Shinozaki K."/>
            <person name="Nguyen H.T."/>
            <person name="Wing R.A."/>
            <person name="Cregan P."/>
            <person name="Specht J."/>
            <person name="Grimwood J."/>
            <person name="Rokhsar D."/>
            <person name="Stacey G."/>
            <person name="Shoemaker R.C."/>
            <person name="Jackson S.A."/>
        </authorList>
    </citation>
    <scope>NUCLEOTIDE SEQUENCE</scope>
    <source>
        <strain evidence="2">cv. Williams 82</strain>
        <tissue evidence="1">Callus</tissue>
    </source>
</reference>
<evidence type="ECO:0000313" key="3">
    <source>
        <dbReference type="Proteomes" id="UP000008827"/>
    </source>
</evidence>